<evidence type="ECO:0000256" key="1">
    <source>
        <dbReference type="SAM" id="MobiDB-lite"/>
    </source>
</evidence>
<protein>
    <submittedName>
        <fullName evidence="2">Uncharacterized protein</fullName>
    </submittedName>
</protein>
<comment type="caution">
    <text evidence="2">The sequence shown here is derived from an EMBL/GenBank/DDBJ whole genome shotgun (WGS) entry which is preliminary data.</text>
</comment>
<dbReference type="GeneID" id="39986665"/>
<feature type="compositionally biased region" description="Basic and acidic residues" evidence="1">
    <location>
        <begin position="1106"/>
        <end position="1118"/>
    </location>
</feature>
<organism evidence="2 3">
    <name type="scientific">Trypanosoma theileri</name>
    <dbReference type="NCBI Taxonomy" id="67003"/>
    <lineage>
        <taxon>Eukaryota</taxon>
        <taxon>Discoba</taxon>
        <taxon>Euglenozoa</taxon>
        <taxon>Kinetoplastea</taxon>
        <taxon>Metakinetoplastina</taxon>
        <taxon>Trypanosomatida</taxon>
        <taxon>Trypanosomatidae</taxon>
        <taxon>Trypanosoma</taxon>
    </lineage>
</organism>
<dbReference type="EMBL" id="NBCO01000020">
    <property type="protein sequence ID" value="ORC87791.1"/>
    <property type="molecule type" value="Genomic_DNA"/>
</dbReference>
<feature type="compositionally biased region" description="Polar residues" evidence="1">
    <location>
        <begin position="315"/>
        <end position="325"/>
    </location>
</feature>
<feature type="region of interest" description="Disordered" evidence="1">
    <location>
        <begin position="490"/>
        <end position="531"/>
    </location>
</feature>
<reference evidence="2 3" key="1">
    <citation type="submission" date="2017-03" db="EMBL/GenBank/DDBJ databases">
        <title>An alternative strategy for trypanosome survival in the mammalian bloodstream revealed through genome and transcriptome analysis of the ubiquitous bovine parasite Trypanosoma (Megatrypanum) theileri.</title>
        <authorList>
            <person name="Kelly S."/>
            <person name="Ivens A."/>
            <person name="Mott A."/>
            <person name="O'Neill E."/>
            <person name="Emms D."/>
            <person name="Macleod O."/>
            <person name="Voorheis P."/>
            <person name="Matthews J."/>
            <person name="Matthews K."/>
            <person name="Carrington M."/>
        </authorList>
    </citation>
    <scope>NUCLEOTIDE SEQUENCE [LARGE SCALE GENOMIC DNA]</scope>
    <source>
        <strain evidence="2">Edinburgh</strain>
    </source>
</reference>
<feature type="region of interest" description="Disordered" evidence="1">
    <location>
        <begin position="312"/>
        <end position="401"/>
    </location>
</feature>
<feature type="region of interest" description="Disordered" evidence="1">
    <location>
        <begin position="1085"/>
        <end position="1132"/>
    </location>
</feature>
<evidence type="ECO:0000313" key="2">
    <source>
        <dbReference type="EMBL" id="ORC87791.1"/>
    </source>
</evidence>
<gene>
    <name evidence="2" type="ORF">TM35_000202000</name>
</gene>
<feature type="compositionally biased region" description="Basic and acidic residues" evidence="1">
    <location>
        <begin position="751"/>
        <end position="769"/>
    </location>
</feature>
<accession>A0A1X0NT72</accession>
<dbReference type="AlphaFoldDB" id="A0A1X0NT72"/>
<feature type="region of interest" description="Disordered" evidence="1">
    <location>
        <begin position="751"/>
        <end position="797"/>
    </location>
</feature>
<name>A0A1X0NT72_9TRYP</name>
<feature type="region of interest" description="Disordered" evidence="1">
    <location>
        <begin position="634"/>
        <end position="653"/>
    </location>
</feature>
<evidence type="ECO:0000313" key="3">
    <source>
        <dbReference type="Proteomes" id="UP000192257"/>
    </source>
</evidence>
<feature type="compositionally biased region" description="Basic and acidic residues" evidence="1">
    <location>
        <begin position="776"/>
        <end position="797"/>
    </location>
</feature>
<feature type="region of interest" description="Disordered" evidence="1">
    <location>
        <begin position="703"/>
        <end position="735"/>
    </location>
</feature>
<proteinExistence type="predicted"/>
<dbReference type="OrthoDB" id="244868at2759"/>
<feature type="compositionally biased region" description="Polar residues" evidence="1">
    <location>
        <begin position="710"/>
        <end position="720"/>
    </location>
</feature>
<dbReference type="RefSeq" id="XP_028881857.1">
    <property type="nucleotide sequence ID" value="XM_029026885.1"/>
</dbReference>
<keyword evidence="3" id="KW-1185">Reference proteome</keyword>
<sequence length="1264" mass="141828">MEVPIFSPKGYIAYTGKVFGTEFPLHGSTKDYSEAVMADLSHETAQSNREKNSSRVIYGNDAILMDSYLLKQIQPSTSGFVTVKLVNDTLDKNVQERGRSSGRTVSPIISNRNSTVGGRGNSISGFMVSTFQGSAAEPVVVPSTSSSSSSSARIPMTPIITCRLARKNLSRSLSPHISNTSDASSTTFVQYFKEAVVVPLQTMRFLGAEEGSMIRFEFHDERVVSPASSVVFSLTSQSVGDEGSFDTYLRHFIAPFFLQQIRAVSLDEEFEFKNHDRGDLHITVVSINDGYARCALITDTTHIHLVIQPEAPPNLQGQRNLSVPRSVSHERRSSSAYKNNSNNNSMNRHNNQNRNHNNNNSNSIIPLRDSTHTRNTTQRDGEVSPRPTIPASVQETTHRRASIGAEPHSAAALSAYAPQSVDKGQVIVVEKREPPMRRPIPEKDLERERIADNRNTANNTPVILIGTSQTVADAGTLPVMLTKKENYQMKRIPVEGPKDHNTPRTPEQVQIKEDSSNVPDSEEKASCRDKEDSLVHVLRTPAEMEDILLQQNSEKLSHNLATTNSDAVMNATTSTNTTTTTVIVTPHDKQKEDINFGMHVSMDDKMKKTESLRSNSHPSSEIVWLCHLTGQVRSSSSSSSSNHYPKNLQDKLNVSLPQDTESEDNRLMKLQEKSDSPNEKYYYVDTPKSSLHPFPEENVDVMQQEEENPYHSSPHASTTEVFEEAHDQGGSEKIPLGQCNAWTQYEVPDEEISHHEDQNRFTPHTDNDTKSIISSVKEDQRERTQKPRDSLSEHEAVKTVDNISSYNASELPTMQQPNEGIKTTKDPDRNLLEKANKVVQEWLSVKKEWESLPISPLLKREPYIIIKMFQYFVAIYKELKQRHADCIAFLDSPYGHTLRGGMVVRISLLVVSDDDGGNQDPFWGPKKIHYYSDINTSTEKNDDISAYESNSEASSVTKASDLLKVSLNDLSTALGCEVLHVFRVGGTCPTLYCTLVKPYTDGPDEIVLLGESCPVEVLHTTILEDLCRVREESRSEWMDLSIQWTEAISSVLRLGIFAKHLQTVRELFWELAFLLRHPGEVRHSSKYQRSVSQQNPTQSFNSGNSEVHDNSNHERENVNTESGQSRSESVDGNKVNTFTEYEEFIPYLQELQDTYYLYSELLEPFALQSLHQLDMVAAATDVSQCEELMRFLQVSYQAQEVEENMQEEGEGPFLSSLSLSPGVEEERSAFNGLIKARKAGAIMPLPREWWESSNTTNKKKSHSV</sequence>
<feature type="compositionally biased region" description="Basic and acidic residues" evidence="1">
    <location>
        <begin position="369"/>
        <end position="383"/>
    </location>
</feature>
<feature type="compositionally biased region" description="Low complexity" evidence="1">
    <location>
        <begin position="334"/>
        <end position="363"/>
    </location>
</feature>
<dbReference type="VEuPathDB" id="TriTrypDB:TM35_000202000"/>
<feature type="compositionally biased region" description="Basic and acidic residues" evidence="1">
    <location>
        <begin position="510"/>
        <end position="531"/>
    </location>
</feature>
<feature type="compositionally biased region" description="Polar residues" evidence="1">
    <location>
        <begin position="1087"/>
        <end position="1105"/>
    </location>
</feature>
<feature type="compositionally biased region" description="Basic and acidic residues" evidence="1">
    <location>
        <begin position="490"/>
        <end position="502"/>
    </location>
</feature>
<dbReference type="Proteomes" id="UP000192257">
    <property type="component" value="Unassembled WGS sequence"/>
</dbReference>